<dbReference type="PROSITE" id="PS50072">
    <property type="entry name" value="CSA_PPIASE_2"/>
    <property type="match status" value="1"/>
</dbReference>
<dbReference type="InterPro" id="IPR002130">
    <property type="entry name" value="Cyclophilin-type_PPIase_dom"/>
</dbReference>
<evidence type="ECO:0000259" key="5">
    <source>
        <dbReference type="PROSITE" id="PS50072"/>
    </source>
</evidence>
<dbReference type="EC" id="5.2.1.8" evidence="4"/>
<proteinExistence type="inferred from homology"/>
<dbReference type="CDD" id="cd00317">
    <property type="entry name" value="cyclophilin"/>
    <property type="match status" value="1"/>
</dbReference>
<evidence type="ECO:0000256" key="1">
    <source>
        <dbReference type="ARBA" id="ARBA00002388"/>
    </source>
</evidence>
<dbReference type="EMBL" id="LJCR01001026">
    <property type="protein sequence ID" value="KPV51192.1"/>
    <property type="molecule type" value="Genomic_DNA"/>
</dbReference>
<dbReference type="Proteomes" id="UP000050509">
    <property type="component" value="Unassembled WGS sequence"/>
</dbReference>
<dbReference type="AlphaFoldDB" id="A0A0P9CXX0"/>
<feature type="chain" id="PRO_5006518447" description="Peptidyl-prolyl cis-trans isomerase" evidence="4">
    <location>
        <begin position="24"/>
        <end position="226"/>
    </location>
</feature>
<evidence type="ECO:0000256" key="4">
    <source>
        <dbReference type="RuleBase" id="RU363019"/>
    </source>
</evidence>
<comment type="caution">
    <text evidence="6">The sequence shown here is derived from an EMBL/GenBank/DDBJ whole genome shotgun (WGS) entry which is preliminary data.</text>
</comment>
<feature type="domain" description="PPIase cyclophilin-type" evidence="5">
    <location>
        <begin position="79"/>
        <end position="225"/>
    </location>
</feature>
<dbReference type="Gene3D" id="2.40.100.10">
    <property type="entry name" value="Cyclophilin-like"/>
    <property type="match status" value="1"/>
</dbReference>
<reference evidence="6 7" key="1">
    <citation type="submission" date="2015-09" db="EMBL/GenBank/DDBJ databases">
        <title>Draft genome sequence of Kouleothrix aurantiaca JCM 19913.</title>
        <authorList>
            <person name="Hemp J."/>
        </authorList>
    </citation>
    <scope>NUCLEOTIDE SEQUENCE [LARGE SCALE GENOMIC DNA]</scope>
    <source>
        <strain evidence="6 7">COM-B</strain>
    </source>
</reference>
<dbReference type="GO" id="GO:0003755">
    <property type="term" value="F:peptidyl-prolyl cis-trans isomerase activity"/>
    <property type="evidence" value="ECO:0007669"/>
    <property type="project" value="UniProtKB-UniRule"/>
</dbReference>
<evidence type="ECO:0000256" key="2">
    <source>
        <dbReference type="ARBA" id="ARBA00023110"/>
    </source>
</evidence>
<gene>
    <name evidence="6" type="ORF">SE17_22610</name>
</gene>
<dbReference type="SUPFAM" id="SSF50891">
    <property type="entry name" value="Cyclophilin-like"/>
    <property type="match status" value="1"/>
</dbReference>
<dbReference type="Pfam" id="PF00160">
    <property type="entry name" value="Pro_isomerase"/>
    <property type="match status" value="1"/>
</dbReference>
<keyword evidence="7" id="KW-1185">Reference proteome</keyword>
<evidence type="ECO:0000313" key="6">
    <source>
        <dbReference type="EMBL" id="KPV51192.1"/>
    </source>
</evidence>
<keyword evidence="2 4" id="KW-0697">Rotamase</keyword>
<evidence type="ECO:0000313" key="7">
    <source>
        <dbReference type="Proteomes" id="UP000050509"/>
    </source>
</evidence>
<feature type="signal peptide" evidence="4">
    <location>
        <begin position="1"/>
        <end position="23"/>
    </location>
</feature>
<dbReference type="PANTHER" id="PTHR45625:SF4">
    <property type="entry name" value="PEPTIDYLPROLYL ISOMERASE DOMAIN AND WD REPEAT-CONTAINING PROTEIN 1"/>
    <property type="match status" value="1"/>
</dbReference>
<name>A0A0P9CXX0_9CHLR</name>
<dbReference type="PRINTS" id="PR00153">
    <property type="entry name" value="CSAPPISMRASE"/>
</dbReference>
<protein>
    <recommendedName>
        <fullName evidence="4">Peptidyl-prolyl cis-trans isomerase</fullName>
        <shortName evidence="4">PPIase</shortName>
        <ecNumber evidence="4">5.2.1.8</ecNumber>
    </recommendedName>
</protein>
<dbReference type="PANTHER" id="PTHR45625">
    <property type="entry name" value="PEPTIDYL-PROLYL CIS-TRANS ISOMERASE-RELATED"/>
    <property type="match status" value="1"/>
</dbReference>
<dbReference type="InterPro" id="IPR029000">
    <property type="entry name" value="Cyclophilin-like_dom_sf"/>
</dbReference>
<organism evidence="6 7">
    <name type="scientific">Kouleothrix aurantiaca</name>
    <dbReference type="NCBI Taxonomy" id="186479"/>
    <lineage>
        <taxon>Bacteria</taxon>
        <taxon>Bacillati</taxon>
        <taxon>Chloroflexota</taxon>
        <taxon>Chloroflexia</taxon>
        <taxon>Chloroflexales</taxon>
        <taxon>Roseiflexineae</taxon>
        <taxon>Roseiflexaceae</taxon>
        <taxon>Kouleothrix</taxon>
    </lineage>
</organism>
<evidence type="ECO:0000256" key="3">
    <source>
        <dbReference type="ARBA" id="ARBA00023235"/>
    </source>
</evidence>
<keyword evidence="4" id="KW-0732">Signal</keyword>
<sequence>VVVLLLAGLIIMLVTNRGGSSTAAAPTAAPFAAEPTAAAPAAAAGGADDVAARNDKYAAQGAPPMTIDPSKNYTATITTPRGDIVIKLRPDIAPKTVNSFVFLSKEGYYNGVTWHRVLQNFMAQGGDPTGTGTGGPGYTIPAEFTNKVLFDKPGIVAMARPGNDVNGNGSQFFITTAPATSLNNQYTVFGEVQSGQDIVNGIPLRDPDQNPGTPGEQIVKITISES</sequence>
<comment type="function">
    <text evidence="1 4">PPIases accelerate the folding of proteins. It catalyzes the cis-trans isomerization of proline imidic peptide bonds in oligopeptides.</text>
</comment>
<keyword evidence="3 4" id="KW-0413">Isomerase</keyword>
<comment type="catalytic activity">
    <reaction evidence="4">
        <text>[protein]-peptidylproline (omega=180) = [protein]-peptidylproline (omega=0)</text>
        <dbReference type="Rhea" id="RHEA:16237"/>
        <dbReference type="Rhea" id="RHEA-COMP:10747"/>
        <dbReference type="Rhea" id="RHEA-COMP:10748"/>
        <dbReference type="ChEBI" id="CHEBI:83833"/>
        <dbReference type="ChEBI" id="CHEBI:83834"/>
        <dbReference type="EC" id="5.2.1.8"/>
    </reaction>
</comment>
<feature type="non-terminal residue" evidence="6">
    <location>
        <position position="1"/>
    </location>
</feature>
<dbReference type="InterPro" id="IPR044666">
    <property type="entry name" value="Cyclophilin_A-like"/>
</dbReference>
<comment type="similarity">
    <text evidence="4">Belongs to the cyclophilin-type PPIase family.</text>
</comment>
<dbReference type="PATRIC" id="fig|186479.3.peg.148"/>
<accession>A0A0P9CXX0</accession>